<keyword evidence="3" id="KW-1185">Reference proteome</keyword>
<proteinExistence type="predicted"/>
<evidence type="ECO:0000256" key="1">
    <source>
        <dbReference type="SAM" id="MobiDB-lite"/>
    </source>
</evidence>
<feature type="compositionally biased region" description="Polar residues" evidence="1">
    <location>
        <begin position="1"/>
        <end position="14"/>
    </location>
</feature>
<accession>A0A0L0HFE2</accession>
<dbReference type="OrthoDB" id="2162794at2759"/>
<evidence type="ECO:0000313" key="3">
    <source>
        <dbReference type="Proteomes" id="UP000053201"/>
    </source>
</evidence>
<evidence type="ECO:0000313" key="2">
    <source>
        <dbReference type="EMBL" id="KNC99741.1"/>
    </source>
</evidence>
<gene>
    <name evidence="2" type="ORF">SPPG_05121</name>
</gene>
<reference evidence="2 3" key="1">
    <citation type="submission" date="2009-08" db="EMBL/GenBank/DDBJ databases">
        <title>The Genome Sequence of Spizellomyces punctatus strain DAOM BR117.</title>
        <authorList>
            <consortium name="The Broad Institute Genome Sequencing Platform"/>
            <person name="Russ C."/>
            <person name="Cuomo C."/>
            <person name="Shea T."/>
            <person name="Young S.K."/>
            <person name="Zeng Q."/>
            <person name="Koehrsen M."/>
            <person name="Haas B."/>
            <person name="Borodovsky M."/>
            <person name="Guigo R."/>
            <person name="Alvarado L."/>
            <person name="Berlin A."/>
            <person name="Bochicchio J."/>
            <person name="Borenstein D."/>
            <person name="Chapman S."/>
            <person name="Chen Z."/>
            <person name="Engels R."/>
            <person name="Freedman E."/>
            <person name="Gellesch M."/>
            <person name="Goldberg J."/>
            <person name="Griggs A."/>
            <person name="Gujja S."/>
            <person name="Heiman D."/>
            <person name="Hepburn T."/>
            <person name="Howarth C."/>
            <person name="Jen D."/>
            <person name="Larson L."/>
            <person name="Lewis B."/>
            <person name="Mehta T."/>
            <person name="Park D."/>
            <person name="Pearson M."/>
            <person name="Roberts A."/>
            <person name="Saif S."/>
            <person name="Shenoy N."/>
            <person name="Sisk P."/>
            <person name="Stolte C."/>
            <person name="Sykes S."/>
            <person name="Thomson T."/>
            <person name="Walk T."/>
            <person name="White J."/>
            <person name="Yandava C."/>
            <person name="Burger G."/>
            <person name="Gray M.W."/>
            <person name="Holland P.W.H."/>
            <person name="King N."/>
            <person name="Lang F.B.F."/>
            <person name="Roger A.J."/>
            <person name="Ruiz-Trillo I."/>
            <person name="Lander E."/>
            <person name="Nusbaum C."/>
        </authorList>
    </citation>
    <scope>NUCLEOTIDE SEQUENCE [LARGE SCALE GENOMIC DNA]</scope>
    <source>
        <strain evidence="2 3">DAOM BR117</strain>
    </source>
</reference>
<dbReference type="AlphaFoldDB" id="A0A0L0HFE2"/>
<dbReference type="Proteomes" id="UP000053201">
    <property type="component" value="Unassembled WGS sequence"/>
</dbReference>
<dbReference type="VEuPathDB" id="FungiDB:SPPG_05121"/>
<dbReference type="GeneID" id="27688523"/>
<protein>
    <submittedName>
        <fullName evidence="2">Uncharacterized protein</fullName>
    </submittedName>
</protein>
<dbReference type="RefSeq" id="XP_016607781.1">
    <property type="nucleotide sequence ID" value="XM_016753349.1"/>
</dbReference>
<organism evidence="2 3">
    <name type="scientific">Spizellomyces punctatus (strain DAOM BR117)</name>
    <dbReference type="NCBI Taxonomy" id="645134"/>
    <lineage>
        <taxon>Eukaryota</taxon>
        <taxon>Fungi</taxon>
        <taxon>Fungi incertae sedis</taxon>
        <taxon>Chytridiomycota</taxon>
        <taxon>Chytridiomycota incertae sedis</taxon>
        <taxon>Chytridiomycetes</taxon>
        <taxon>Spizellomycetales</taxon>
        <taxon>Spizellomycetaceae</taxon>
        <taxon>Spizellomyces</taxon>
    </lineage>
</organism>
<feature type="region of interest" description="Disordered" evidence="1">
    <location>
        <begin position="260"/>
        <end position="487"/>
    </location>
</feature>
<dbReference type="InParanoid" id="A0A0L0HFE2"/>
<feature type="region of interest" description="Disordered" evidence="1">
    <location>
        <begin position="1"/>
        <end position="99"/>
    </location>
</feature>
<feature type="compositionally biased region" description="Basic and acidic residues" evidence="1">
    <location>
        <begin position="291"/>
        <end position="324"/>
    </location>
</feature>
<sequence length="487" mass="54314">MLSSPVHATQSQRRPSLGDVLSNVFKRRGNHEVEAEPARVESAYPATPIRRDRRPSLSSVTGKEPRSNAVSQGSRQAPPRERQVRHRRHRPRALEPDPLDLPDMVEDFLAILDEDEIAQEPYLRGYFTALLSRYARWQARGRSKAACFEAACLGGARYLEEIGRAPSDRTNALDAALARALAGLVVDAVEPEMAMEWDGPVREKAVAIVTDEFLAKAPHERVAGPAKRRVTKSKSGYGGVHNVALHVVPDWENDDVPPLQYDMGRRGSDASMQEFPPRKGSVDKVQNLRRTSRENAHDHARSDGLERLSRVRKLSREETQEGARRLRPGSVERIANGEEGEYYPRRSSSLERGPVTRYRKGSIDGDLQTPGRKSSRDETTVTYLSDAVPIRNVTRRGSRDEGPPPPAVRSTTRNIPWEPIAEDPSSFSVAPSSPIPPRHDSRVAMKLQQQALKPGQVASPQQRRGSESSRGESLGWNVAERGYVRKR</sequence>
<dbReference type="EMBL" id="KQ257457">
    <property type="protein sequence ID" value="KNC99741.1"/>
    <property type="molecule type" value="Genomic_DNA"/>
</dbReference>
<name>A0A0L0HFE2_SPIPD</name>
<feature type="compositionally biased region" description="Basic and acidic residues" evidence="1">
    <location>
        <begin position="30"/>
        <end position="39"/>
    </location>
</feature>